<name>A0A9E7FKU4_9LILI</name>
<evidence type="ECO:0000256" key="1">
    <source>
        <dbReference type="SAM" id="MobiDB-lite"/>
    </source>
</evidence>
<feature type="compositionally biased region" description="Low complexity" evidence="1">
    <location>
        <begin position="102"/>
        <end position="117"/>
    </location>
</feature>
<evidence type="ECO:0000313" key="3">
    <source>
        <dbReference type="Proteomes" id="UP001055439"/>
    </source>
</evidence>
<dbReference type="AlphaFoldDB" id="A0A9E7FKU4"/>
<organism evidence="2 3">
    <name type="scientific">Musa troglodytarum</name>
    <name type="common">fe'i banana</name>
    <dbReference type="NCBI Taxonomy" id="320322"/>
    <lineage>
        <taxon>Eukaryota</taxon>
        <taxon>Viridiplantae</taxon>
        <taxon>Streptophyta</taxon>
        <taxon>Embryophyta</taxon>
        <taxon>Tracheophyta</taxon>
        <taxon>Spermatophyta</taxon>
        <taxon>Magnoliopsida</taxon>
        <taxon>Liliopsida</taxon>
        <taxon>Zingiberales</taxon>
        <taxon>Musaceae</taxon>
        <taxon>Musa</taxon>
    </lineage>
</organism>
<reference evidence="2" key="1">
    <citation type="submission" date="2022-05" db="EMBL/GenBank/DDBJ databases">
        <title>The Musa troglodytarum L. genome provides insights into the mechanism of non-climacteric behaviour and enrichment of carotenoids.</title>
        <authorList>
            <person name="Wang J."/>
        </authorList>
    </citation>
    <scope>NUCLEOTIDE SEQUENCE</scope>
    <source>
        <tissue evidence="2">Leaf</tissue>
    </source>
</reference>
<accession>A0A9E7FKU4</accession>
<evidence type="ECO:0000313" key="2">
    <source>
        <dbReference type="EMBL" id="URD95976.1"/>
    </source>
</evidence>
<protein>
    <submittedName>
        <fullName evidence="2">Uncharacterized protein</fullName>
    </submittedName>
</protein>
<dbReference type="EMBL" id="CP097506">
    <property type="protein sequence ID" value="URD95976.1"/>
    <property type="molecule type" value="Genomic_DNA"/>
</dbReference>
<sequence length="136" mass="14894">MPHCCCSKAETGKLSDKPVPVLKVIFPDKGSSTYISTTESHSSSSLVFTPVIFFIFRSSTKAVTSAAYDTCRLIFLKVCSFFLPCTSHMNPVSRLYPNSSMSSRGNRPLGRPSSSSSSIDLLLQMASPRYIMAPLR</sequence>
<dbReference type="Proteomes" id="UP001055439">
    <property type="component" value="Chromosome 4"/>
</dbReference>
<feature type="region of interest" description="Disordered" evidence="1">
    <location>
        <begin position="96"/>
        <end position="117"/>
    </location>
</feature>
<keyword evidence="3" id="KW-1185">Reference proteome</keyword>
<gene>
    <name evidence="2" type="ORF">MUK42_31497</name>
</gene>
<proteinExistence type="predicted"/>